<dbReference type="GO" id="GO:0005881">
    <property type="term" value="C:cytoplasmic microtubule"/>
    <property type="evidence" value="ECO:0007669"/>
    <property type="project" value="TreeGrafter"/>
</dbReference>
<feature type="compositionally biased region" description="Basic and acidic residues" evidence="6">
    <location>
        <begin position="114"/>
        <end position="123"/>
    </location>
</feature>
<evidence type="ECO:0000313" key="8">
    <source>
        <dbReference type="Proteomes" id="UP000749559"/>
    </source>
</evidence>
<dbReference type="OrthoDB" id="10264920at2759"/>
<evidence type="ECO:0000256" key="2">
    <source>
        <dbReference type="ARBA" id="ARBA00004245"/>
    </source>
</evidence>
<keyword evidence="8" id="KW-1185">Reference proteome</keyword>
<sequence>MSVSLSGPIGPHSGYGVDGRGGDYNTKPAPRVRPEAQHIATQHQGSVGNLFELQGTRIGISQYRPKSAPKDHMKANARRMRQIQRASKQREEESNKPVKAMWKSTKYDTVQSKVGEELKKEPPAPRPSSANYLRAHSRTGSVDGSRGIRTPSPAPSRPCSRTSSVERLDIPRAESAMDVKLIRRDVDFVKANGRAVRKPQIKRAPSLTALDDLKKKKEEDEKNYKRGVMPKYLVNRHKEWDRAEQERIANMPDPDCPPGHHKMPDEERKKTLSLLRDKEKSYMQQLSALPVRTDTLRVRTRKDELDKKLTEIEEAIKVFNRPKVFVKD</sequence>
<feature type="region of interest" description="Disordered" evidence="6">
    <location>
        <begin position="1"/>
        <end position="35"/>
    </location>
</feature>
<organism evidence="7 8">
    <name type="scientific">Owenia fusiformis</name>
    <name type="common">Polychaete worm</name>
    <dbReference type="NCBI Taxonomy" id="6347"/>
    <lineage>
        <taxon>Eukaryota</taxon>
        <taxon>Metazoa</taxon>
        <taxon>Spiralia</taxon>
        <taxon>Lophotrochozoa</taxon>
        <taxon>Annelida</taxon>
        <taxon>Polychaeta</taxon>
        <taxon>Sedentaria</taxon>
        <taxon>Canalipalpata</taxon>
        <taxon>Sabellida</taxon>
        <taxon>Oweniida</taxon>
        <taxon>Oweniidae</taxon>
        <taxon>Owenia</taxon>
    </lineage>
</organism>
<accession>A0A8J1U5A2</accession>
<dbReference type="PANTHER" id="PTHR21490">
    <property type="entry name" value="ENKURIN-RELATED"/>
    <property type="match status" value="1"/>
</dbReference>
<keyword evidence="5" id="KW-0966">Cell projection</keyword>
<evidence type="ECO:0000256" key="3">
    <source>
        <dbReference type="ARBA" id="ARBA00022490"/>
    </source>
</evidence>
<dbReference type="PANTHER" id="PTHR21490:SF2">
    <property type="entry name" value="ENKURIN DOMAIN-CONTAINING PROTEIN 1"/>
    <property type="match status" value="1"/>
</dbReference>
<keyword evidence="3" id="KW-0963">Cytoplasm</keyword>
<evidence type="ECO:0000313" key="7">
    <source>
        <dbReference type="EMBL" id="CAH1795137.1"/>
    </source>
</evidence>
<evidence type="ECO:0000256" key="4">
    <source>
        <dbReference type="ARBA" id="ARBA00023212"/>
    </source>
</evidence>
<comment type="caution">
    <text evidence="7">The sequence shown here is derived from an EMBL/GenBank/DDBJ whole genome shotgun (WGS) entry which is preliminary data.</text>
</comment>
<feature type="compositionally biased region" description="Basic and acidic residues" evidence="6">
    <location>
        <begin position="164"/>
        <end position="174"/>
    </location>
</feature>
<keyword evidence="4" id="KW-0206">Cytoskeleton</keyword>
<dbReference type="Pfam" id="PF13864">
    <property type="entry name" value="Enkurin"/>
    <property type="match status" value="1"/>
</dbReference>
<dbReference type="EMBL" id="CAIIXF020000009">
    <property type="protein sequence ID" value="CAH1795137.1"/>
    <property type="molecule type" value="Genomic_DNA"/>
</dbReference>
<gene>
    <name evidence="7" type="ORF">OFUS_LOCUS19717</name>
</gene>
<evidence type="ECO:0000256" key="5">
    <source>
        <dbReference type="ARBA" id="ARBA00023273"/>
    </source>
</evidence>
<feature type="region of interest" description="Disordered" evidence="6">
    <location>
        <begin position="60"/>
        <end position="174"/>
    </location>
</feature>
<name>A0A8J1U5A2_OWEFU</name>
<comment type="subcellular location">
    <subcellularLocation>
        <location evidence="1">Cell projection</location>
        <location evidence="1">Cilium</location>
    </subcellularLocation>
    <subcellularLocation>
        <location evidence="2">Cytoplasm</location>
        <location evidence="2">Cytoskeleton</location>
    </subcellularLocation>
</comment>
<dbReference type="Proteomes" id="UP000749559">
    <property type="component" value="Unassembled WGS sequence"/>
</dbReference>
<dbReference type="InterPro" id="IPR027012">
    <property type="entry name" value="Enkurin_dom"/>
</dbReference>
<protein>
    <submittedName>
        <fullName evidence="7">Uncharacterized protein</fullName>
    </submittedName>
</protein>
<dbReference type="InterPro" id="IPR052102">
    <property type="entry name" value="Enkurin_domain-protein"/>
</dbReference>
<dbReference type="PROSITE" id="PS51665">
    <property type="entry name" value="ENKURIN"/>
    <property type="match status" value="1"/>
</dbReference>
<evidence type="ECO:0000256" key="1">
    <source>
        <dbReference type="ARBA" id="ARBA00004138"/>
    </source>
</evidence>
<reference evidence="7" key="1">
    <citation type="submission" date="2022-03" db="EMBL/GenBank/DDBJ databases">
        <authorList>
            <person name="Martin C."/>
        </authorList>
    </citation>
    <scope>NUCLEOTIDE SEQUENCE</scope>
</reference>
<evidence type="ECO:0000256" key="6">
    <source>
        <dbReference type="SAM" id="MobiDB-lite"/>
    </source>
</evidence>
<dbReference type="AlphaFoldDB" id="A0A8J1U5A2"/>
<dbReference type="GO" id="GO:0005929">
    <property type="term" value="C:cilium"/>
    <property type="evidence" value="ECO:0007669"/>
    <property type="project" value="UniProtKB-SubCell"/>
</dbReference>
<proteinExistence type="predicted"/>